<reference evidence="3 4" key="1">
    <citation type="journal article" date="2019" name="Int. J. Syst. Evol. Microbiol.">
        <title>The Global Catalogue of Microorganisms (GCM) 10K type strain sequencing project: providing services to taxonomists for standard genome sequencing and annotation.</title>
        <authorList>
            <consortium name="The Broad Institute Genomics Platform"/>
            <consortium name="The Broad Institute Genome Sequencing Center for Infectious Disease"/>
            <person name="Wu L."/>
            <person name="Ma J."/>
        </authorList>
    </citation>
    <scope>NUCLEOTIDE SEQUENCE [LARGE SCALE GENOMIC DNA]</scope>
    <source>
        <strain evidence="3 4">CGMCC 1.12563</strain>
    </source>
</reference>
<feature type="compositionally biased region" description="Low complexity" evidence="1">
    <location>
        <begin position="55"/>
        <end position="72"/>
    </location>
</feature>
<evidence type="ECO:0000313" key="4">
    <source>
        <dbReference type="Proteomes" id="UP001597187"/>
    </source>
</evidence>
<organism evidence="3 4">
    <name type="scientific">Halomarina rubra</name>
    <dbReference type="NCBI Taxonomy" id="2071873"/>
    <lineage>
        <taxon>Archaea</taxon>
        <taxon>Methanobacteriati</taxon>
        <taxon>Methanobacteriota</taxon>
        <taxon>Stenosarchaea group</taxon>
        <taxon>Halobacteria</taxon>
        <taxon>Halobacteriales</taxon>
        <taxon>Natronomonadaceae</taxon>
        <taxon>Halomarina</taxon>
    </lineage>
</organism>
<feature type="region of interest" description="Disordered" evidence="1">
    <location>
        <begin position="138"/>
        <end position="160"/>
    </location>
</feature>
<feature type="region of interest" description="Disordered" evidence="1">
    <location>
        <begin position="45"/>
        <end position="102"/>
    </location>
</feature>
<comment type="caution">
    <text evidence="3">The sequence shown here is derived from an EMBL/GenBank/DDBJ whole genome shotgun (WGS) entry which is preliminary data.</text>
</comment>
<dbReference type="AlphaFoldDB" id="A0ABD6AVQ3"/>
<dbReference type="EMBL" id="JBHUDC010000005">
    <property type="protein sequence ID" value="MFD1513632.1"/>
    <property type="molecule type" value="Genomic_DNA"/>
</dbReference>
<protein>
    <submittedName>
        <fullName evidence="3">HVO_2922 family protein</fullName>
    </submittedName>
</protein>
<keyword evidence="4" id="KW-1185">Reference proteome</keyword>
<gene>
    <name evidence="3" type="ORF">ACFSBT_10105</name>
</gene>
<proteinExistence type="predicted"/>
<dbReference type="RefSeq" id="WP_369694223.1">
    <property type="nucleotide sequence ID" value="NZ_JALXFV010000005.1"/>
</dbReference>
<dbReference type="InterPro" id="IPR010879">
    <property type="entry name" value="DUF1508"/>
</dbReference>
<dbReference type="NCBIfam" id="NF041908">
    <property type="entry name" value="HVO_2922"/>
    <property type="match status" value="1"/>
</dbReference>
<evidence type="ECO:0000259" key="2">
    <source>
        <dbReference type="Pfam" id="PF07411"/>
    </source>
</evidence>
<sequence>MNGEPRVAAALTVTVDDARLSLTASEGEEAVTDLEGPGVRGELRVRVGRDPNGRSASAGEEATDATTAANAGRAEDRATDDRSPADRVTDDPTPTSARPVRAKAHFEVYEDRAGEFRWRLVHDNGNVIADSGEGYATWGGAENGLRSVKQNAPGAPIERL</sequence>
<dbReference type="Proteomes" id="UP001597187">
    <property type="component" value="Unassembled WGS sequence"/>
</dbReference>
<dbReference type="Pfam" id="PF07411">
    <property type="entry name" value="DUF1508"/>
    <property type="match status" value="1"/>
</dbReference>
<accession>A0ABD6AVQ3</accession>
<feature type="compositionally biased region" description="Basic and acidic residues" evidence="1">
    <location>
        <begin position="73"/>
        <end position="90"/>
    </location>
</feature>
<dbReference type="Gene3D" id="2.30.29.80">
    <property type="match status" value="1"/>
</dbReference>
<evidence type="ECO:0000313" key="3">
    <source>
        <dbReference type="EMBL" id="MFD1513632.1"/>
    </source>
</evidence>
<evidence type="ECO:0000256" key="1">
    <source>
        <dbReference type="SAM" id="MobiDB-lite"/>
    </source>
</evidence>
<dbReference type="InterPro" id="IPR036913">
    <property type="entry name" value="YegP-like_sf"/>
</dbReference>
<dbReference type="SUPFAM" id="SSF160113">
    <property type="entry name" value="YegP-like"/>
    <property type="match status" value="1"/>
</dbReference>
<name>A0ABD6AVQ3_9EURY</name>
<feature type="domain" description="DUF1508" evidence="2">
    <location>
        <begin position="111"/>
        <end position="158"/>
    </location>
</feature>